<dbReference type="RefSeq" id="WP_376868457.1">
    <property type="nucleotide sequence ID" value="NZ_JBHRYB010000025.1"/>
</dbReference>
<feature type="signal peptide" evidence="1">
    <location>
        <begin position="1"/>
        <end position="22"/>
    </location>
</feature>
<dbReference type="Proteomes" id="UP001595722">
    <property type="component" value="Unassembled WGS sequence"/>
</dbReference>
<keyword evidence="3" id="KW-1185">Reference proteome</keyword>
<reference evidence="3" key="1">
    <citation type="journal article" date="2019" name="Int. J. Syst. Evol. Microbiol.">
        <title>The Global Catalogue of Microorganisms (GCM) 10K type strain sequencing project: providing services to taxonomists for standard genome sequencing and annotation.</title>
        <authorList>
            <consortium name="The Broad Institute Genomics Platform"/>
            <consortium name="The Broad Institute Genome Sequencing Center for Infectious Disease"/>
            <person name="Wu L."/>
            <person name="Ma J."/>
        </authorList>
    </citation>
    <scope>NUCLEOTIDE SEQUENCE [LARGE SCALE GENOMIC DNA]</scope>
    <source>
        <strain evidence="3">KCTC 42424</strain>
    </source>
</reference>
<accession>A0ABV7VWD9</accession>
<evidence type="ECO:0000313" key="2">
    <source>
        <dbReference type="EMBL" id="MFC3681828.1"/>
    </source>
</evidence>
<name>A0ABV7VWD9_9GAMM</name>
<sequence length="144" mass="15776">MKSITKPYVLAGLLAVALPVSAQPVTGTYNSSHSFTGANGYTSTHISISYRGFNKSVALSACDYHCQTEYLSLDRNNSAQGGVYKSLEGSFLLPVNHDQWLYVTATGESRLLTLESVTRNDQLYSYSKARKTILNQFSHVLAAE</sequence>
<gene>
    <name evidence="2" type="ORF">ACFOMG_17130</name>
</gene>
<keyword evidence="1" id="KW-0732">Signal</keyword>
<dbReference type="EMBL" id="JBHRYB010000025">
    <property type="protein sequence ID" value="MFC3681828.1"/>
    <property type="molecule type" value="Genomic_DNA"/>
</dbReference>
<feature type="chain" id="PRO_5045416492" evidence="1">
    <location>
        <begin position="23"/>
        <end position="144"/>
    </location>
</feature>
<proteinExistence type="predicted"/>
<comment type="caution">
    <text evidence="2">The sequence shown here is derived from an EMBL/GenBank/DDBJ whole genome shotgun (WGS) entry which is preliminary data.</text>
</comment>
<evidence type="ECO:0000313" key="3">
    <source>
        <dbReference type="Proteomes" id="UP001595722"/>
    </source>
</evidence>
<evidence type="ECO:0000256" key="1">
    <source>
        <dbReference type="SAM" id="SignalP"/>
    </source>
</evidence>
<organism evidence="2 3">
    <name type="scientific">Bacterioplanoides pacificum</name>
    <dbReference type="NCBI Taxonomy" id="1171596"/>
    <lineage>
        <taxon>Bacteria</taxon>
        <taxon>Pseudomonadati</taxon>
        <taxon>Pseudomonadota</taxon>
        <taxon>Gammaproteobacteria</taxon>
        <taxon>Oceanospirillales</taxon>
        <taxon>Oceanospirillaceae</taxon>
        <taxon>Bacterioplanoides</taxon>
    </lineage>
</organism>
<protein>
    <submittedName>
        <fullName evidence="2">Uncharacterized protein</fullName>
    </submittedName>
</protein>